<feature type="compositionally biased region" description="Polar residues" evidence="1">
    <location>
        <begin position="1"/>
        <end position="10"/>
    </location>
</feature>
<feature type="region of interest" description="Disordered" evidence="1">
    <location>
        <begin position="1"/>
        <end position="44"/>
    </location>
</feature>
<evidence type="ECO:0000313" key="3">
    <source>
        <dbReference type="Proteomes" id="UP000215256"/>
    </source>
</evidence>
<dbReference type="KEGG" id="och:CES85_1630"/>
<gene>
    <name evidence="2" type="ORF">CES85_1630</name>
</gene>
<reference evidence="2 3" key="1">
    <citation type="submission" date="2017-07" db="EMBL/GenBank/DDBJ databases">
        <title>Phylogenetic study on the rhizospheric bacterium Ochrobactrum sp. A44.</title>
        <authorList>
            <person name="Krzyzanowska D.M."/>
            <person name="Ossowicki A."/>
            <person name="Rajewska M."/>
            <person name="Maciag T."/>
            <person name="Kaczynski Z."/>
            <person name="Czerwicka M."/>
            <person name="Jafra S."/>
        </authorList>
    </citation>
    <scope>NUCLEOTIDE SEQUENCE [LARGE SCALE GENOMIC DNA]</scope>
    <source>
        <strain evidence="2 3">A44</strain>
    </source>
</reference>
<dbReference type="Proteomes" id="UP000215256">
    <property type="component" value="Chromosome 1"/>
</dbReference>
<feature type="compositionally biased region" description="Basic residues" evidence="1">
    <location>
        <begin position="18"/>
        <end position="27"/>
    </location>
</feature>
<sequence length="44" mass="4713">MAIKFTSSPDRQPEPKAGKGKASKKKSATPSEDNAEHDLNTEGK</sequence>
<feature type="compositionally biased region" description="Basic and acidic residues" evidence="1">
    <location>
        <begin position="34"/>
        <end position="44"/>
    </location>
</feature>
<evidence type="ECO:0000256" key="1">
    <source>
        <dbReference type="SAM" id="MobiDB-lite"/>
    </source>
</evidence>
<proteinExistence type="predicted"/>
<evidence type="ECO:0000313" key="2">
    <source>
        <dbReference type="EMBL" id="ASV87193.1"/>
    </source>
</evidence>
<name>A0A248UK26_9HYPH</name>
<protein>
    <submittedName>
        <fullName evidence="2">Uncharacterized protein</fullName>
    </submittedName>
</protein>
<organism evidence="2 3">
    <name type="scientific">Ochrobactrum quorumnocens</name>
    <dbReference type="NCBI Taxonomy" id="271865"/>
    <lineage>
        <taxon>Bacteria</taxon>
        <taxon>Pseudomonadati</taxon>
        <taxon>Pseudomonadota</taxon>
        <taxon>Alphaproteobacteria</taxon>
        <taxon>Hyphomicrobiales</taxon>
        <taxon>Brucellaceae</taxon>
        <taxon>Brucella/Ochrobactrum group</taxon>
        <taxon>Ochrobactrum</taxon>
    </lineage>
</organism>
<dbReference type="EMBL" id="CP022604">
    <property type="protein sequence ID" value="ASV87193.1"/>
    <property type="molecule type" value="Genomic_DNA"/>
</dbReference>
<dbReference type="AlphaFoldDB" id="A0A248UK26"/>
<accession>A0A248UK26</accession>